<dbReference type="Pfam" id="PF06427">
    <property type="entry name" value="UDP-g_GGTase"/>
    <property type="match status" value="1"/>
</dbReference>
<keyword evidence="12" id="KW-0328">Glycosyltransferase</keyword>
<dbReference type="Pfam" id="PF18401">
    <property type="entry name" value="Thioredoxin_13"/>
    <property type="match status" value="1"/>
</dbReference>
<dbReference type="GO" id="GO:0005788">
    <property type="term" value="C:endoplasmic reticulum lumen"/>
    <property type="evidence" value="ECO:0007669"/>
    <property type="project" value="UniProtKB-SubCell"/>
</dbReference>
<dbReference type="GO" id="GO:0018279">
    <property type="term" value="P:protein N-linked glycosylation via asparagine"/>
    <property type="evidence" value="ECO:0007669"/>
    <property type="project" value="TreeGrafter"/>
</dbReference>
<dbReference type="GO" id="GO:0003980">
    <property type="term" value="F:UDP-glucose:glycoprotein glucosyltransferase activity"/>
    <property type="evidence" value="ECO:0007669"/>
    <property type="project" value="InterPro"/>
</dbReference>
<dbReference type="Proteomes" id="UP000009328">
    <property type="component" value="Unassembled WGS sequence"/>
</dbReference>
<feature type="domain" description="Glucosyltransferase 24 catalytic" evidence="11">
    <location>
        <begin position="1140"/>
        <end position="1407"/>
    </location>
</feature>
<dbReference type="InterPro" id="IPR040692">
    <property type="entry name" value="UGGT_TRXL_3"/>
</dbReference>
<dbReference type="GO" id="GO:0036503">
    <property type="term" value="P:ERAD pathway"/>
    <property type="evidence" value="ECO:0007669"/>
    <property type="project" value="TreeGrafter"/>
</dbReference>
<evidence type="ECO:0000256" key="7">
    <source>
        <dbReference type="SAM" id="SignalP"/>
    </source>
</evidence>
<proteinExistence type="predicted"/>
<dbReference type="InParanoid" id="K0KGU7"/>
<evidence type="ECO:0000256" key="4">
    <source>
        <dbReference type="ARBA" id="ARBA00022824"/>
    </source>
</evidence>
<dbReference type="CDD" id="cd06432">
    <property type="entry name" value="GT8_HUGT1_C_like"/>
    <property type="match status" value="1"/>
</dbReference>
<evidence type="ECO:0000259" key="9">
    <source>
        <dbReference type="Pfam" id="PF18401"/>
    </source>
</evidence>
<evidence type="ECO:0000259" key="8">
    <source>
        <dbReference type="Pfam" id="PF18400"/>
    </source>
</evidence>
<evidence type="ECO:0000259" key="11">
    <source>
        <dbReference type="Pfam" id="PF18404"/>
    </source>
</evidence>
<evidence type="ECO:0000256" key="6">
    <source>
        <dbReference type="SAM" id="MobiDB-lite"/>
    </source>
</evidence>
<dbReference type="Pfam" id="PF18402">
    <property type="entry name" value="Thioredoxin_14"/>
    <property type="match status" value="1"/>
</dbReference>
<organism evidence="12 13">
    <name type="scientific">Wickerhamomyces ciferrii (strain ATCC 14091 / BCRC 22168 / CBS 111 / JCM 3599 / NBRC 0793 / NRRL Y-1031 F-60-10)</name>
    <name type="common">Yeast</name>
    <name type="synonym">Pichia ciferrii</name>
    <dbReference type="NCBI Taxonomy" id="1206466"/>
    <lineage>
        <taxon>Eukaryota</taxon>
        <taxon>Fungi</taxon>
        <taxon>Dikarya</taxon>
        <taxon>Ascomycota</taxon>
        <taxon>Saccharomycotina</taxon>
        <taxon>Saccharomycetes</taxon>
        <taxon>Phaffomycetales</taxon>
        <taxon>Wickerhamomycetaceae</taxon>
        <taxon>Wickerhamomyces</taxon>
    </lineage>
</organism>
<dbReference type="Pfam" id="PF18404">
    <property type="entry name" value="Glyco_transf_24"/>
    <property type="match status" value="1"/>
</dbReference>
<feature type="domain" description="UGGT thioredoxin-like" evidence="10">
    <location>
        <begin position="426"/>
        <end position="634"/>
    </location>
</feature>
<evidence type="ECO:0000313" key="13">
    <source>
        <dbReference type="Proteomes" id="UP000009328"/>
    </source>
</evidence>
<dbReference type="Pfam" id="PF18400">
    <property type="entry name" value="Thioredoxin_12"/>
    <property type="match status" value="1"/>
</dbReference>
<gene>
    <name evidence="12" type="ORF">BN7_948</name>
</gene>
<dbReference type="InterPro" id="IPR040693">
    <property type="entry name" value="UGGT_TRXL_1"/>
</dbReference>
<feature type="chain" id="PRO_5003834296" evidence="7">
    <location>
        <begin position="18"/>
        <end position="1440"/>
    </location>
</feature>
<dbReference type="Gene3D" id="3.90.550.10">
    <property type="entry name" value="Spore Coat Polysaccharide Biosynthesis Protein SpsA, Chain A"/>
    <property type="match status" value="1"/>
</dbReference>
<keyword evidence="3 7" id="KW-0732">Signal</keyword>
<keyword evidence="5" id="KW-0325">Glycoprotein</keyword>
<keyword evidence="12" id="KW-0808">Transferase</keyword>
<dbReference type="InterPro" id="IPR029044">
    <property type="entry name" value="Nucleotide-diphossugar_trans"/>
</dbReference>
<sequence length="1440" mass="166285">MLKQFTGVFLLLSLVFAQIDIQLQANWENPPFALRLLETVATENESYYLSSLSKIAGLNLNEDDDDDEGEGPASNDEELYHSIFNLLTPKEQSLYDIPLANKYHSPRIISHYNYYNNTVLPKFQSKLIKKCGGRVPKTWLKFNDVVYCKPDDVFALMTDSSNEIDKEILEFDRIIGDQGPLLILYGDVNDPSFKEFINNLYDNAKYGKLRFIWRYVPQNIDEREILSGYGVDLTLKRTDYLVIDDRDVNNKNVKRDQIKQDAQQVLKNQESSNSFLDIYNDDIPGVNQQDLKDLDLKIASFISSSQNQSENFQNLIHIVQDLPKFTSYLSELEINDELLESTEFNEKLGLTSDSSAIFLNGLPIDESDLNVFGLYKAIKKELSLVENFSDLKLDPKITKDLIGKFALLSMVKNRKTLKTRYNIETNEHNPIIFINNIESDPTYENIPKDLNIFKQKHQFGQIPPYKENIHNVVFVMNFSDEEQLLTLQRIFQAVVQRGITQRIGFIPLISNEEDRIHANNIYYLLENKGFKKAARYVFQIGTTPNHSVENLTDEDYISKYLTPFVKKFDVYEPSIIVNNIFYPFDSNWPYALTRQVSEDVNLITSAVFAGAIKEGDSIKKLLYEDATDFRNTLIIPENKRQLDYKYISPQFQEIIKASSNYIFEFTNTNEDSDKSATLTFGGNLGSRFELEQFLEILKFTQNADFSLKIRIIETSKEATFIGKIRQSLNKSIDHAIEVVQGIIEDNQFTELDFDPTIKSLLQSIDIDSSKFLLFNGRYIELNEKIIDDVSLNHLADYEFENRLYLASKVLKKHESIANSVSQDWFESFASLITKSFYVETDLFTPAPLPRFDFSALNLNNAISFGDKDKSDINVLLVIDPVEEISQKLISLIQSIKDLSFISLDILIQPKKELKELPVKRFYRSNFQSSIKFNKNGKLDESSFVSFNKVPEKTLFTLDIDVLPSWVVVTKDSISDLDNVLLEQSGPVTGIYELKNIAVEGNAFDVDTLEPPTGLSVQIEGSDTNVMTNYGYLQLKGNPGIWNFEIKQGKSSDIYSLLTTDDFYSTEREKTNEKIKFSLLNLDGVKLFPRVIKKEGKENESLISLTGESIDVVQDEEEESKPKLGFFQKLFPQKKKKQADINIFTIASGHLYERFLSIMTASVMRHTKHTVKFWLIENYMSPSFRKFLPHLAEKYGFEYELITYNWPSWLRGQREKQRTFWGYKILFLDVLFPQDLEKVIFVDSDQIVRTDLKELVDLDLEGAAYGYTPMGDSREEMEGFRFWKQGYWAKMLGDEYKYHISALYVIDLKRFREIAAGDTLRQHYQALSKDPGSLSNLDQDLPNNLQPKLKIFSLPQDWLWCETWCDDESLKTAKTIDLCNNPLTKEPKLDRARRQIPEWTEYDDEITALREEVFPKVELSVGEEIKPGESNSNDDLDHDEL</sequence>
<reference evidence="12 13" key="1">
    <citation type="journal article" date="2012" name="Eukaryot. Cell">
        <title>Draft genome sequence of Wickerhamomyces ciferrii NRRL Y-1031 F-60-10.</title>
        <authorList>
            <person name="Schneider J."/>
            <person name="Andrea H."/>
            <person name="Blom J."/>
            <person name="Jaenicke S."/>
            <person name="Ruckert C."/>
            <person name="Schorsch C."/>
            <person name="Szczepanowski R."/>
            <person name="Farwick M."/>
            <person name="Goesmann A."/>
            <person name="Puhler A."/>
            <person name="Schaffer S."/>
            <person name="Tauch A."/>
            <person name="Kohler T."/>
            <person name="Brinkrolf K."/>
        </authorList>
    </citation>
    <scope>NUCLEOTIDE SEQUENCE [LARGE SCALE GENOMIC DNA]</scope>
    <source>
        <strain evidence="13">ATCC 14091 / BCRC 22168 / CBS 111 / JCM 3599 / NBRC 0793 / NRRL Y-1031 F-60-10</strain>
    </source>
</reference>
<dbReference type="InterPro" id="IPR009448">
    <property type="entry name" value="UDP-g_GGtrans"/>
</dbReference>
<name>K0KGU7_WICCF</name>
<keyword evidence="13" id="KW-1185">Reference proteome</keyword>
<dbReference type="EC" id="2.4.1.-" evidence="12"/>
<dbReference type="InterPro" id="IPR040694">
    <property type="entry name" value="UGGT_TRXL_2"/>
</dbReference>
<comment type="caution">
    <text evidence="12">The sequence shown here is derived from an EMBL/GenBank/DDBJ whole genome shotgun (WGS) entry which is preliminary data.</text>
</comment>
<evidence type="ECO:0000256" key="5">
    <source>
        <dbReference type="ARBA" id="ARBA00023180"/>
    </source>
</evidence>
<dbReference type="STRING" id="1206466.K0KGU7"/>
<evidence type="ECO:0000313" key="12">
    <source>
        <dbReference type="EMBL" id="CCH41407.1"/>
    </source>
</evidence>
<comment type="subcellular location">
    <subcellularLocation>
        <location evidence="2">Endoplasmic reticulum lumen</location>
    </subcellularLocation>
</comment>
<dbReference type="EMBL" id="CAIF01000020">
    <property type="protein sequence ID" value="CCH41407.1"/>
    <property type="molecule type" value="Genomic_DNA"/>
</dbReference>
<evidence type="ECO:0000259" key="10">
    <source>
        <dbReference type="Pfam" id="PF18402"/>
    </source>
</evidence>
<dbReference type="FunCoup" id="K0KGU7">
    <property type="interactions" value="506"/>
</dbReference>
<evidence type="ECO:0000256" key="2">
    <source>
        <dbReference type="ARBA" id="ARBA00004319"/>
    </source>
</evidence>
<dbReference type="SUPFAM" id="SSF53448">
    <property type="entry name" value="Nucleotide-diphospho-sugar transferases"/>
    <property type="match status" value="1"/>
</dbReference>
<feature type="domain" description="UGGT thioredoxin-like" evidence="9">
    <location>
        <begin position="280"/>
        <end position="411"/>
    </location>
</feature>
<dbReference type="InterPro" id="IPR040497">
    <property type="entry name" value="Glyco_transf_24"/>
</dbReference>
<keyword evidence="4" id="KW-0256">Endoplasmic reticulum</keyword>
<evidence type="ECO:0000256" key="1">
    <source>
        <dbReference type="ARBA" id="ARBA00001913"/>
    </source>
</evidence>
<dbReference type="PANTHER" id="PTHR11226">
    <property type="entry name" value="UDP-GLUCOSE GLYCOPROTEIN:GLUCOSYLTRANSFERASE"/>
    <property type="match status" value="1"/>
</dbReference>
<dbReference type="eggNOG" id="KOG1879">
    <property type="taxonomic scope" value="Eukaryota"/>
</dbReference>
<accession>K0KGU7</accession>
<dbReference type="UniPathway" id="UPA00378"/>
<dbReference type="PANTHER" id="PTHR11226:SF0">
    <property type="entry name" value="UDP-GLUCOSE:GLYCOPROTEIN GLUCOSYLTRANSFERASE"/>
    <property type="match status" value="1"/>
</dbReference>
<feature type="compositionally biased region" description="Acidic residues" evidence="6">
    <location>
        <begin position="1431"/>
        <end position="1440"/>
    </location>
</feature>
<evidence type="ECO:0000256" key="3">
    <source>
        <dbReference type="ARBA" id="ARBA00022729"/>
    </source>
</evidence>
<protein>
    <submittedName>
        <fullName evidence="12">UDP-glucose:glycoprotein glucosyltransferase</fullName>
        <ecNumber evidence="12">2.4.1.-</ecNumber>
    </submittedName>
</protein>
<feature type="domain" description="UGGT thioredoxin-like" evidence="8">
    <location>
        <begin position="29"/>
        <end position="222"/>
    </location>
</feature>
<comment type="cofactor">
    <cofactor evidence="1">
        <name>Ca(2+)</name>
        <dbReference type="ChEBI" id="CHEBI:29108"/>
    </cofactor>
</comment>
<dbReference type="GO" id="GO:0051082">
    <property type="term" value="F:unfolded protein binding"/>
    <property type="evidence" value="ECO:0007669"/>
    <property type="project" value="TreeGrafter"/>
</dbReference>
<feature type="region of interest" description="Disordered" evidence="6">
    <location>
        <begin position="1419"/>
        <end position="1440"/>
    </location>
</feature>
<feature type="signal peptide" evidence="7">
    <location>
        <begin position="1"/>
        <end position="17"/>
    </location>
</feature>
<dbReference type="HOGENOM" id="CLU_002668_1_0_1"/>